<evidence type="ECO:0000256" key="8">
    <source>
        <dbReference type="ARBA" id="ARBA00060041"/>
    </source>
</evidence>
<feature type="transmembrane region" description="Helical" evidence="10">
    <location>
        <begin position="464"/>
        <end position="484"/>
    </location>
</feature>
<evidence type="ECO:0000256" key="1">
    <source>
        <dbReference type="ARBA" id="ARBA00004651"/>
    </source>
</evidence>
<feature type="transmembrane region" description="Helical" evidence="10">
    <location>
        <begin position="307"/>
        <end position="327"/>
    </location>
</feature>
<evidence type="ECO:0000313" key="11">
    <source>
        <dbReference type="EMBL" id="MBJ2174580.1"/>
    </source>
</evidence>
<dbReference type="RefSeq" id="WP_198841312.1">
    <property type="nucleotide sequence ID" value="NZ_JAEHFJ010000004.1"/>
</dbReference>
<keyword evidence="4" id="KW-0133">Cell shape</keyword>
<feature type="transmembrane region" description="Helical" evidence="10">
    <location>
        <begin position="179"/>
        <end position="198"/>
    </location>
</feature>
<feature type="transmembrane region" description="Helical" evidence="10">
    <location>
        <begin position="269"/>
        <end position="286"/>
    </location>
</feature>
<dbReference type="InterPro" id="IPR051050">
    <property type="entry name" value="Lipid_II_flippase_MurJ/MviN"/>
</dbReference>
<feature type="transmembrane region" description="Helical" evidence="10">
    <location>
        <begin position="83"/>
        <end position="105"/>
    </location>
</feature>
<dbReference type="PANTHER" id="PTHR47019">
    <property type="entry name" value="LIPID II FLIPPASE MURJ"/>
    <property type="match status" value="1"/>
</dbReference>
<evidence type="ECO:0000256" key="6">
    <source>
        <dbReference type="ARBA" id="ARBA00022989"/>
    </source>
</evidence>
<evidence type="ECO:0008006" key="13">
    <source>
        <dbReference type="Google" id="ProtNLM"/>
    </source>
</evidence>
<keyword evidence="6 10" id="KW-1133">Transmembrane helix</keyword>
<keyword evidence="2" id="KW-1003">Cell membrane</keyword>
<feature type="transmembrane region" description="Helical" evidence="10">
    <location>
        <begin position="229"/>
        <end position="249"/>
    </location>
</feature>
<feature type="transmembrane region" description="Helical" evidence="10">
    <location>
        <begin position="373"/>
        <end position="392"/>
    </location>
</feature>
<dbReference type="EMBL" id="JAEHFJ010000004">
    <property type="protein sequence ID" value="MBJ2174580.1"/>
    <property type="molecule type" value="Genomic_DNA"/>
</dbReference>
<feature type="transmembrane region" description="Helical" evidence="10">
    <location>
        <begin position="37"/>
        <end position="62"/>
    </location>
</feature>
<organism evidence="11 12">
    <name type="scientific">Aureibaculum flavum</name>
    <dbReference type="NCBI Taxonomy" id="2795986"/>
    <lineage>
        <taxon>Bacteria</taxon>
        <taxon>Pseudomonadati</taxon>
        <taxon>Bacteroidota</taxon>
        <taxon>Flavobacteriia</taxon>
        <taxon>Flavobacteriales</taxon>
        <taxon>Flavobacteriaceae</taxon>
        <taxon>Aureibaculum</taxon>
    </lineage>
</organism>
<evidence type="ECO:0000256" key="7">
    <source>
        <dbReference type="ARBA" id="ARBA00023136"/>
    </source>
</evidence>
<proteinExistence type="inferred from homology"/>
<dbReference type="InterPro" id="IPR004268">
    <property type="entry name" value="MurJ"/>
</dbReference>
<protein>
    <recommendedName>
        <fullName evidence="13">Polysaccharide biosynthesis protein</fullName>
    </recommendedName>
</protein>
<evidence type="ECO:0000256" key="10">
    <source>
        <dbReference type="SAM" id="Phobius"/>
    </source>
</evidence>
<evidence type="ECO:0000313" key="12">
    <source>
        <dbReference type="Proteomes" id="UP000623301"/>
    </source>
</evidence>
<dbReference type="Pfam" id="PF03023">
    <property type="entry name" value="MurJ"/>
    <property type="match status" value="1"/>
</dbReference>
<feature type="transmembrane region" description="Helical" evidence="10">
    <location>
        <begin position="398"/>
        <end position="419"/>
    </location>
</feature>
<dbReference type="Proteomes" id="UP000623301">
    <property type="component" value="Unassembled WGS sequence"/>
</dbReference>
<sequence>MKILLKLFSLKLISSLLGLIYSIIQVQYFGASRTIEIYFAAQSLVYLVTSLTQSGQLAEIFLPEYHRLNNINSGLGYKGLNIVINRMVFFGTILMILIFVLAHYVVELMVPGFSQEEKDFAVLIFRILLPVLYLALINSFYITVLNAEERFGRAELLGLTNTIVNILVLVILYPFIELWALVISFILGKVIEFVFYVWQLYKNGYRFHWVLSMPEFDHISFFKTMQSTFLYVGATQFYSIVLTASISFLPEGVYAIFKYVQNLSNKIKGLFIQPFMTIFFTKYSLLLQKSQSVFKEFNKNMISIINVNAIVIIGTILLGDYILNLIWGGKKFTMNNVQLAYLFILFNIFAVLLSSLGTIYRKMAVAHGLAKKLYLYWVIAQLMSGVFSYVLIKYFKINGLLFIIPINVFLLGVTSYIVYLTTNNPIKFKLFSLNNFIAITLVGIAILIKYWFRDAILEENKIPMIFFFLLCVILLSLQPIVNTYKVLK</sequence>
<comment type="subcellular location">
    <subcellularLocation>
        <location evidence="1">Cell membrane</location>
        <topology evidence="1">Multi-pass membrane protein</topology>
    </subcellularLocation>
</comment>
<keyword evidence="12" id="KW-1185">Reference proteome</keyword>
<reference evidence="11 12" key="1">
    <citation type="submission" date="2020-12" db="EMBL/GenBank/DDBJ databases">
        <title>Aureibaculum luteum sp. nov. and Aureibaculum flavum sp. nov., novel members of the family Flavobacteriaceae isolated from Antarctic intertidal sediments.</title>
        <authorList>
            <person name="He X."/>
            <person name="Zhang X."/>
        </authorList>
    </citation>
    <scope>NUCLEOTIDE SEQUENCE [LARGE SCALE GENOMIC DNA]</scope>
    <source>
        <strain evidence="11 12">A20</strain>
    </source>
</reference>
<name>A0ABS0WRI0_9FLAO</name>
<evidence type="ECO:0000256" key="2">
    <source>
        <dbReference type="ARBA" id="ARBA00022475"/>
    </source>
</evidence>
<evidence type="ECO:0000256" key="4">
    <source>
        <dbReference type="ARBA" id="ARBA00022960"/>
    </source>
</evidence>
<keyword evidence="5" id="KW-0573">Peptidoglycan synthesis</keyword>
<accession>A0ABS0WRI0</accession>
<keyword evidence="7 10" id="KW-0472">Membrane</keyword>
<evidence type="ECO:0000256" key="3">
    <source>
        <dbReference type="ARBA" id="ARBA00022692"/>
    </source>
</evidence>
<gene>
    <name evidence="11" type="ORF">JBL43_10055</name>
</gene>
<comment type="function">
    <text evidence="8">Involved in peptidoglycan biosynthesis. Transports lipid-linked peptidoglycan precursors from the inner to the outer leaflet of the cytoplasmic membrane.</text>
</comment>
<feature type="transmembrane region" description="Helical" evidence="10">
    <location>
        <begin position="156"/>
        <end position="173"/>
    </location>
</feature>
<feature type="transmembrane region" description="Helical" evidence="10">
    <location>
        <begin position="120"/>
        <end position="144"/>
    </location>
</feature>
<evidence type="ECO:0000256" key="5">
    <source>
        <dbReference type="ARBA" id="ARBA00022984"/>
    </source>
</evidence>
<feature type="transmembrane region" description="Helical" evidence="10">
    <location>
        <begin position="431"/>
        <end position="452"/>
    </location>
</feature>
<evidence type="ECO:0000256" key="9">
    <source>
        <dbReference type="ARBA" id="ARBA00061532"/>
    </source>
</evidence>
<feature type="transmembrane region" description="Helical" evidence="10">
    <location>
        <begin position="12"/>
        <end position="31"/>
    </location>
</feature>
<keyword evidence="3 10" id="KW-0812">Transmembrane</keyword>
<dbReference type="PANTHER" id="PTHR47019:SF1">
    <property type="entry name" value="LIPID II FLIPPASE MURJ"/>
    <property type="match status" value="1"/>
</dbReference>
<comment type="caution">
    <text evidence="11">The sequence shown here is derived from an EMBL/GenBank/DDBJ whole genome shotgun (WGS) entry which is preliminary data.</text>
</comment>
<feature type="transmembrane region" description="Helical" evidence="10">
    <location>
        <begin position="339"/>
        <end position="361"/>
    </location>
</feature>
<comment type="similarity">
    <text evidence="9">Belongs to the MurJ/MviN family.</text>
</comment>